<feature type="compositionally biased region" description="Polar residues" evidence="1">
    <location>
        <begin position="43"/>
        <end position="54"/>
    </location>
</feature>
<name>A0AAV7PZV5_PLEWA</name>
<comment type="caution">
    <text evidence="2">The sequence shown here is derived from an EMBL/GenBank/DDBJ whole genome shotgun (WGS) entry which is preliminary data.</text>
</comment>
<dbReference type="EMBL" id="JANPWB010000011">
    <property type="protein sequence ID" value="KAJ1132821.1"/>
    <property type="molecule type" value="Genomic_DNA"/>
</dbReference>
<feature type="compositionally biased region" description="Polar residues" evidence="1">
    <location>
        <begin position="120"/>
        <end position="159"/>
    </location>
</feature>
<gene>
    <name evidence="2" type="ORF">NDU88_011122</name>
</gene>
<evidence type="ECO:0000313" key="2">
    <source>
        <dbReference type="EMBL" id="KAJ1132821.1"/>
    </source>
</evidence>
<feature type="region of interest" description="Disordered" evidence="1">
    <location>
        <begin position="28"/>
        <end position="59"/>
    </location>
</feature>
<dbReference type="AlphaFoldDB" id="A0AAV7PZV5"/>
<organism evidence="2 3">
    <name type="scientific">Pleurodeles waltl</name>
    <name type="common">Iberian ribbed newt</name>
    <dbReference type="NCBI Taxonomy" id="8319"/>
    <lineage>
        <taxon>Eukaryota</taxon>
        <taxon>Metazoa</taxon>
        <taxon>Chordata</taxon>
        <taxon>Craniata</taxon>
        <taxon>Vertebrata</taxon>
        <taxon>Euteleostomi</taxon>
        <taxon>Amphibia</taxon>
        <taxon>Batrachia</taxon>
        <taxon>Caudata</taxon>
        <taxon>Salamandroidea</taxon>
        <taxon>Salamandridae</taxon>
        <taxon>Pleurodelinae</taxon>
        <taxon>Pleurodeles</taxon>
    </lineage>
</organism>
<proteinExistence type="predicted"/>
<keyword evidence="3" id="KW-1185">Reference proteome</keyword>
<sequence length="181" mass="19586">MSIIRGDLGGAGPRRFCSLPCDGARPVRALARPKDGPPGGSLEVTSGNKTQEPAIQTEKRRVNRQLASEINVSHMVIQKESKVTGQIEIEPPTSSVDRTVPNAERQAKRRGCEPGRLGMNLSTSPKKELTSVSPTFSVSQERNTTPIKLTTPELHTSTDLAEDSVITEPDEELNPHPTVSN</sequence>
<dbReference type="Proteomes" id="UP001066276">
    <property type="component" value="Chromosome 7"/>
</dbReference>
<evidence type="ECO:0000256" key="1">
    <source>
        <dbReference type="SAM" id="MobiDB-lite"/>
    </source>
</evidence>
<accession>A0AAV7PZV5</accession>
<reference evidence="2" key="1">
    <citation type="journal article" date="2022" name="bioRxiv">
        <title>Sequencing and chromosome-scale assembly of the giantPleurodeles waltlgenome.</title>
        <authorList>
            <person name="Brown T."/>
            <person name="Elewa A."/>
            <person name="Iarovenko S."/>
            <person name="Subramanian E."/>
            <person name="Araus A.J."/>
            <person name="Petzold A."/>
            <person name="Susuki M."/>
            <person name="Suzuki K.-i.T."/>
            <person name="Hayashi T."/>
            <person name="Toyoda A."/>
            <person name="Oliveira C."/>
            <person name="Osipova E."/>
            <person name="Leigh N.D."/>
            <person name="Simon A."/>
            <person name="Yun M.H."/>
        </authorList>
    </citation>
    <scope>NUCLEOTIDE SEQUENCE</scope>
    <source>
        <strain evidence="2">20211129_DDA</strain>
        <tissue evidence="2">Liver</tissue>
    </source>
</reference>
<evidence type="ECO:0000313" key="3">
    <source>
        <dbReference type="Proteomes" id="UP001066276"/>
    </source>
</evidence>
<protein>
    <submittedName>
        <fullName evidence="2">Uncharacterized protein</fullName>
    </submittedName>
</protein>
<feature type="region of interest" description="Disordered" evidence="1">
    <location>
        <begin position="83"/>
        <end position="181"/>
    </location>
</feature>